<dbReference type="Proteomes" id="UP000178892">
    <property type="component" value="Unassembled WGS sequence"/>
</dbReference>
<comment type="similarity">
    <text evidence="1 7">Belongs to the bacterial ribosomal protein bL31 family. Type A subfamily.</text>
</comment>
<dbReference type="GO" id="GO:0006412">
    <property type="term" value="P:translation"/>
    <property type="evidence" value="ECO:0007669"/>
    <property type="project" value="UniProtKB-UniRule"/>
</dbReference>
<dbReference type="InterPro" id="IPR002150">
    <property type="entry name" value="Ribosomal_bL31"/>
</dbReference>
<comment type="caution">
    <text evidence="8">The sequence shown here is derived from an EMBL/GenBank/DDBJ whole genome shotgun (WGS) entry which is preliminary data.</text>
</comment>
<dbReference type="GO" id="GO:0046872">
    <property type="term" value="F:metal ion binding"/>
    <property type="evidence" value="ECO:0007669"/>
    <property type="project" value="UniProtKB-KW"/>
</dbReference>
<keyword evidence="5 7" id="KW-0687">Ribonucleoprotein</keyword>
<evidence type="ECO:0000256" key="3">
    <source>
        <dbReference type="ARBA" id="ARBA00022884"/>
    </source>
</evidence>
<feature type="binding site" evidence="7">
    <location>
        <position position="36"/>
    </location>
    <ligand>
        <name>Zn(2+)</name>
        <dbReference type="ChEBI" id="CHEBI:29105"/>
    </ligand>
</feature>
<dbReference type="GO" id="GO:0003735">
    <property type="term" value="F:structural constituent of ribosome"/>
    <property type="evidence" value="ECO:0007669"/>
    <property type="project" value="InterPro"/>
</dbReference>
<dbReference type="PRINTS" id="PR01249">
    <property type="entry name" value="RIBOSOMALL31"/>
</dbReference>
<dbReference type="EMBL" id="MFEL01000001">
    <property type="protein sequence ID" value="OGE81912.1"/>
    <property type="molecule type" value="Genomic_DNA"/>
</dbReference>
<dbReference type="NCBIfam" id="TIGR00105">
    <property type="entry name" value="L31"/>
    <property type="match status" value="1"/>
</dbReference>
<dbReference type="GO" id="GO:0019843">
    <property type="term" value="F:rRNA binding"/>
    <property type="evidence" value="ECO:0007669"/>
    <property type="project" value="UniProtKB-KW"/>
</dbReference>
<sequence>MKNIHPQYFSTSKVVCACGNSFTTGSTKQEMHVEICSNCHPFYTGKQMLIDTAGIVEKFRSRAAKAKIKLPKKTKA</sequence>
<dbReference type="PANTHER" id="PTHR33280">
    <property type="entry name" value="50S RIBOSOMAL PROTEIN L31, CHLOROPLASTIC"/>
    <property type="match status" value="1"/>
</dbReference>
<dbReference type="SUPFAM" id="SSF143800">
    <property type="entry name" value="L28p-like"/>
    <property type="match status" value="1"/>
</dbReference>
<evidence type="ECO:0000256" key="5">
    <source>
        <dbReference type="ARBA" id="ARBA00023274"/>
    </source>
</evidence>
<feature type="binding site" evidence="7">
    <location>
        <position position="18"/>
    </location>
    <ligand>
        <name>Zn(2+)</name>
        <dbReference type="ChEBI" id="CHEBI:29105"/>
    </ligand>
</feature>
<dbReference type="STRING" id="1817825.A2720_01915"/>
<comment type="cofactor">
    <cofactor evidence="7">
        <name>Zn(2+)</name>
        <dbReference type="ChEBI" id="CHEBI:29105"/>
    </cofactor>
    <text evidence="7">Binds 1 zinc ion per subunit.</text>
</comment>
<proteinExistence type="inferred from homology"/>
<evidence type="ECO:0000313" key="9">
    <source>
        <dbReference type="Proteomes" id="UP000178892"/>
    </source>
</evidence>
<feature type="binding site" evidence="7">
    <location>
        <position position="39"/>
    </location>
    <ligand>
        <name>Zn(2+)</name>
        <dbReference type="ChEBI" id="CHEBI:29105"/>
    </ligand>
</feature>
<evidence type="ECO:0000256" key="6">
    <source>
        <dbReference type="ARBA" id="ARBA00035687"/>
    </source>
</evidence>
<feature type="binding site" evidence="7">
    <location>
        <position position="16"/>
    </location>
    <ligand>
        <name>Zn(2+)</name>
        <dbReference type="ChEBI" id="CHEBI:29105"/>
    </ligand>
</feature>
<organism evidence="8 9">
    <name type="scientific">Candidatus Doudnabacteria bacterium RIFCSPHIGHO2_01_FULL_46_24</name>
    <dbReference type="NCBI Taxonomy" id="1817825"/>
    <lineage>
        <taxon>Bacteria</taxon>
        <taxon>Candidatus Doudnaibacteriota</taxon>
    </lineage>
</organism>
<dbReference type="NCBIfam" id="NF000612">
    <property type="entry name" value="PRK00019.1"/>
    <property type="match status" value="1"/>
</dbReference>
<keyword evidence="7" id="KW-0479">Metal-binding</keyword>
<comment type="subunit">
    <text evidence="7">Part of the 50S ribosomal subunit.</text>
</comment>
<comment type="function">
    <text evidence="7">Binds the 23S rRNA.</text>
</comment>
<dbReference type="HAMAP" id="MF_00501">
    <property type="entry name" value="Ribosomal_bL31_1"/>
    <property type="match status" value="1"/>
</dbReference>
<dbReference type="InterPro" id="IPR042105">
    <property type="entry name" value="Ribosomal_bL31_sf"/>
</dbReference>
<evidence type="ECO:0000256" key="7">
    <source>
        <dbReference type="HAMAP-Rule" id="MF_00501"/>
    </source>
</evidence>
<keyword evidence="3 7" id="KW-0694">RNA-binding</keyword>
<evidence type="ECO:0000313" key="8">
    <source>
        <dbReference type="EMBL" id="OGE81912.1"/>
    </source>
</evidence>
<keyword evidence="4 7" id="KW-0689">Ribosomal protein</keyword>
<dbReference type="PANTHER" id="PTHR33280:SF1">
    <property type="entry name" value="LARGE RIBOSOMAL SUBUNIT PROTEIN BL31C"/>
    <property type="match status" value="1"/>
</dbReference>
<dbReference type="AlphaFoldDB" id="A0A1F5NWK5"/>
<keyword evidence="2 7" id="KW-0699">rRNA-binding</keyword>
<dbReference type="Gene3D" id="4.10.830.30">
    <property type="entry name" value="Ribosomal protein L31"/>
    <property type="match status" value="1"/>
</dbReference>
<dbReference type="InterPro" id="IPR034704">
    <property type="entry name" value="Ribosomal_bL28/bL31-like_sf"/>
</dbReference>
<protein>
    <recommendedName>
        <fullName evidence="6 7">Large ribosomal subunit protein bL31</fullName>
    </recommendedName>
</protein>
<dbReference type="Pfam" id="PF01197">
    <property type="entry name" value="Ribosomal_L31"/>
    <property type="match status" value="1"/>
</dbReference>
<reference evidence="8 9" key="1">
    <citation type="journal article" date="2016" name="Nat. Commun.">
        <title>Thousands of microbial genomes shed light on interconnected biogeochemical processes in an aquifer system.</title>
        <authorList>
            <person name="Anantharaman K."/>
            <person name="Brown C.T."/>
            <person name="Hug L.A."/>
            <person name="Sharon I."/>
            <person name="Castelle C.J."/>
            <person name="Probst A.J."/>
            <person name="Thomas B.C."/>
            <person name="Singh A."/>
            <person name="Wilkins M.J."/>
            <person name="Karaoz U."/>
            <person name="Brodie E.L."/>
            <person name="Williams K.H."/>
            <person name="Hubbard S.S."/>
            <person name="Banfield J.F."/>
        </authorList>
    </citation>
    <scope>NUCLEOTIDE SEQUENCE [LARGE SCALE GENOMIC DNA]</scope>
</reference>
<dbReference type="GO" id="GO:0005840">
    <property type="term" value="C:ribosome"/>
    <property type="evidence" value="ECO:0007669"/>
    <property type="project" value="UniProtKB-KW"/>
</dbReference>
<gene>
    <name evidence="7" type="primary">rpmE</name>
    <name evidence="8" type="ORF">A2720_01915</name>
</gene>
<evidence type="ECO:0000256" key="2">
    <source>
        <dbReference type="ARBA" id="ARBA00022730"/>
    </source>
</evidence>
<dbReference type="InterPro" id="IPR027491">
    <property type="entry name" value="Ribosomal_bL31_A"/>
</dbReference>
<keyword evidence="7" id="KW-0862">Zinc</keyword>
<accession>A0A1F5NWK5</accession>
<evidence type="ECO:0000256" key="1">
    <source>
        <dbReference type="ARBA" id="ARBA00009296"/>
    </source>
</evidence>
<evidence type="ECO:0000256" key="4">
    <source>
        <dbReference type="ARBA" id="ARBA00022980"/>
    </source>
</evidence>
<name>A0A1F5NWK5_9BACT</name>
<dbReference type="GO" id="GO:1990904">
    <property type="term" value="C:ribonucleoprotein complex"/>
    <property type="evidence" value="ECO:0007669"/>
    <property type="project" value="UniProtKB-KW"/>
</dbReference>